<dbReference type="Pfam" id="PF03352">
    <property type="entry name" value="Adenine_glyco"/>
    <property type="match status" value="1"/>
</dbReference>
<dbReference type="SUPFAM" id="SSF48150">
    <property type="entry name" value="DNA-glycosylase"/>
    <property type="match status" value="1"/>
</dbReference>
<dbReference type="GO" id="GO:0008725">
    <property type="term" value="F:DNA-3-methyladenine glycosylase activity"/>
    <property type="evidence" value="ECO:0007669"/>
    <property type="project" value="UniProtKB-EC"/>
</dbReference>
<reference evidence="1 2" key="1">
    <citation type="submission" date="2023-07" db="EMBL/GenBank/DDBJ databases">
        <title>Sorghum-associated microbial communities from plants grown in Nebraska, USA.</title>
        <authorList>
            <person name="Schachtman D."/>
        </authorList>
    </citation>
    <scope>NUCLEOTIDE SEQUENCE [LARGE SCALE GENOMIC DNA]</scope>
    <source>
        <strain evidence="1 2">584</strain>
    </source>
</reference>
<dbReference type="Gene3D" id="1.10.340.30">
    <property type="entry name" value="Hypothetical protein, domain 2"/>
    <property type="match status" value="1"/>
</dbReference>
<dbReference type="EC" id="3.2.2.20" evidence="1"/>
<sequence length="229" mass="25955">MAPDDPKTIADGITIGPDGVPRCSWHFDMPDHPDYHDREWGRPVEDDQRLFEKICLEGFQSGLSWLTILRKRESFREAFADFEIERVAGFTETDVERLLGNPGIIRNRAKILSTINNARRARELIQEAGSLGGWLWAFEPGPEERPRVMDLQYWRSNPTSPASERLSKALKTRGWTFVGPTTIYAFMQAMGLVNDHLEGCACRPRIEEARQAFARPAKRPSVNATGTAI</sequence>
<evidence type="ECO:0000313" key="1">
    <source>
        <dbReference type="EMBL" id="MDR6292318.1"/>
    </source>
</evidence>
<dbReference type="InterPro" id="IPR052891">
    <property type="entry name" value="DNA-3mA_glycosylase"/>
</dbReference>
<name>A0ABU1JUM1_9PROT</name>
<organism evidence="1 2">
    <name type="scientific">Inquilinus ginsengisoli</name>
    <dbReference type="NCBI Taxonomy" id="363840"/>
    <lineage>
        <taxon>Bacteria</taxon>
        <taxon>Pseudomonadati</taxon>
        <taxon>Pseudomonadota</taxon>
        <taxon>Alphaproteobacteria</taxon>
        <taxon>Rhodospirillales</taxon>
        <taxon>Rhodospirillaceae</taxon>
        <taxon>Inquilinus</taxon>
    </lineage>
</organism>
<gene>
    <name evidence="1" type="ORF">E9232_004858</name>
</gene>
<dbReference type="Proteomes" id="UP001262410">
    <property type="component" value="Unassembled WGS sequence"/>
</dbReference>
<keyword evidence="1" id="KW-0378">Hydrolase</keyword>
<dbReference type="PANTHER" id="PTHR30037:SF4">
    <property type="entry name" value="DNA-3-METHYLADENINE GLYCOSYLASE I"/>
    <property type="match status" value="1"/>
</dbReference>
<protein>
    <submittedName>
        <fullName evidence="1">DNA-3-methyladenine glycosylase I</fullName>
        <ecNumber evidence="1">3.2.2.20</ecNumber>
    </submittedName>
</protein>
<keyword evidence="1" id="KW-0326">Glycosidase</keyword>
<dbReference type="PANTHER" id="PTHR30037">
    <property type="entry name" value="DNA-3-METHYLADENINE GLYCOSYLASE 1"/>
    <property type="match status" value="1"/>
</dbReference>
<keyword evidence="2" id="KW-1185">Reference proteome</keyword>
<evidence type="ECO:0000313" key="2">
    <source>
        <dbReference type="Proteomes" id="UP001262410"/>
    </source>
</evidence>
<dbReference type="EMBL" id="JAVDPW010000009">
    <property type="protein sequence ID" value="MDR6292318.1"/>
    <property type="molecule type" value="Genomic_DNA"/>
</dbReference>
<dbReference type="InterPro" id="IPR005019">
    <property type="entry name" value="Adenine_glyco"/>
</dbReference>
<dbReference type="InterPro" id="IPR011257">
    <property type="entry name" value="DNA_glycosylase"/>
</dbReference>
<accession>A0ABU1JUM1</accession>
<comment type="caution">
    <text evidence="1">The sequence shown here is derived from an EMBL/GenBank/DDBJ whole genome shotgun (WGS) entry which is preliminary data.</text>
</comment>
<proteinExistence type="predicted"/>
<dbReference type="RefSeq" id="WP_309798315.1">
    <property type="nucleotide sequence ID" value="NZ_JAVDPW010000009.1"/>
</dbReference>